<dbReference type="Proteomes" id="UP001219518">
    <property type="component" value="Unassembled WGS sequence"/>
</dbReference>
<accession>A0AAE1HX65</accession>
<reference evidence="2" key="2">
    <citation type="journal article" date="2023" name="BMC Genomics">
        <title>Pest status, molecular evolution, and epigenetic factors derived from the genome assembly of Frankliniella fusca, a thysanopteran phytovirus vector.</title>
        <authorList>
            <person name="Catto M.A."/>
            <person name="Labadie P.E."/>
            <person name="Jacobson A.L."/>
            <person name="Kennedy G.G."/>
            <person name="Srinivasan R."/>
            <person name="Hunt B.G."/>
        </authorList>
    </citation>
    <scope>NUCLEOTIDE SEQUENCE</scope>
    <source>
        <strain evidence="2">PL_HMW_Pooled</strain>
    </source>
</reference>
<protein>
    <submittedName>
        <fullName evidence="2">Lipopolysaccharide core galacturonosyltransferase RgtA</fullName>
    </submittedName>
</protein>
<evidence type="ECO:0000313" key="2">
    <source>
        <dbReference type="EMBL" id="KAK3928930.1"/>
    </source>
</evidence>
<sequence length="69" mass="7975">MLTEDWFYTCHCCLDPCYLVLQNDVFRNGSYRAEDFDDVPVIPQVPPPGIIYPEGIMAEPEFVDLTMED</sequence>
<reference evidence="2" key="1">
    <citation type="submission" date="2021-07" db="EMBL/GenBank/DDBJ databases">
        <authorList>
            <person name="Catto M.A."/>
            <person name="Jacobson A."/>
            <person name="Kennedy G."/>
            <person name="Labadie P."/>
            <person name="Hunt B.G."/>
            <person name="Srinivasan R."/>
        </authorList>
    </citation>
    <scope>NUCLEOTIDE SEQUENCE</scope>
    <source>
        <strain evidence="2">PL_HMW_Pooled</strain>
        <tissue evidence="2">Head</tissue>
    </source>
</reference>
<evidence type="ECO:0000313" key="3">
    <source>
        <dbReference type="Proteomes" id="UP001219518"/>
    </source>
</evidence>
<organism evidence="2 3">
    <name type="scientific">Frankliniella fusca</name>
    <dbReference type="NCBI Taxonomy" id="407009"/>
    <lineage>
        <taxon>Eukaryota</taxon>
        <taxon>Metazoa</taxon>
        <taxon>Ecdysozoa</taxon>
        <taxon>Arthropoda</taxon>
        <taxon>Hexapoda</taxon>
        <taxon>Insecta</taxon>
        <taxon>Pterygota</taxon>
        <taxon>Neoptera</taxon>
        <taxon>Paraneoptera</taxon>
        <taxon>Thysanoptera</taxon>
        <taxon>Terebrantia</taxon>
        <taxon>Thripoidea</taxon>
        <taxon>Thripidae</taxon>
        <taxon>Frankliniella</taxon>
    </lineage>
</organism>
<dbReference type="AlphaFoldDB" id="A0AAE1HX65"/>
<proteinExistence type="predicted"/>
<evidence type="ECO:0000313" key="1">
    <source>
        <dbReference type="EMBL" id="KAK3925250.1"/>
    </source>
</evidence>
<name>A0AAE1HX65_9NEOP</name>
<gene>
    <name evidence="1" type="ORF">KUF71_002636</name>
    <name evidence="2" type="ORF">KUF71_002843</name>
</gene>
<dbReference type="EMBL" id="JAHWGI010001223">
    <property type="protein sequence ID" value="KAK3925250.1"/>
    <property type="molecule type" value="Genomic_DNA"/>
</dbReference>
<keyword evidence="3" id="KW-1185">Reference proteome</keyword>
<comment type="caution">
    <text evidence="2">The sequence shown here is derived from an EMBL/GenBank/DDBJ whole genome shotgun (WGS) entry which is preliminary data.</text>
</comment>
<dbReference type="EMBL" id="JAHWGI010001358">
    <property type="protein sequence ID" value="KAK3928930.1"/>
    <property type="molecule type" value="Genomic_DNA"/>
</dbReference>